<evidence type="ECO:0008006" key="4">
    <source>
        <dbReference type="Google" id="ProtNLM"/>
    </source>
</evidence>
<name>A0A327NQX3_9BACT</name>
<feature type="region of interest" description="Disordered" evidence="1">
    <location>
        <begin position="121"/>
        <end position="185"/>
    </location>
</feature>
<reference evidence="2 3" key="1">
    <citation type="submission" date="2018-06" db="EMBL/GenBank/DDBJ databases">
        <title>Spirosoma sp. HMF3257 Genome sequencing and assembly.</title>
        <authorList>
            <person name="Kang H."/>
            <person name="Cha I."/>
            <person name="Kim H."/>
            <person name="Kang J."/>
            <person name="Joh K."/>
        </authorList>
    </citation>
    <scope>NUCLEOTIDE SEQUENCE [LARGE SCALE GENOMIC DNA]</scope>
    <source>
        <strain evidence="2 3">HMF3257</strain>
    </source>
</reference>
<organism evidence="2 3">
    <name type="scientific">Spirosoma telluris</name>
    <dbReference type="NCBI Taxonomy" id="2183553"/>
    <lineage>
        <taxon>Bacteria</taxon>
        <taxon>Pseudomonadati</taxon>
        <taxon>Bacteroidota</taxon>
        <taxon>Cytophagia</taxon>
        <taxon>Cytophagales</taxon>
        <taxon>Cytophagaceae</taxon>
        <taxon>Spirosoma</taxon>
    </lineage>
</organism>
<evidence type="ECO:0000313" key="2">
    <source>
        <dbReference type="EMBL" id="RAI77125.1"/>
    </source>
</evidence>
<keyword evidence="3" id="KW-1185">Reference proteome</keyword>
<evidence type="ECO:0000313" key="3">
    <source>
        <dbReference type="Proteomes" id="UP000249016"/>
    </source>
</evidence>
<dbReference type="EMBL" id="QLII01000001">
    <property type="protein sequence ID" value="RAI77125.1"/>
    <property type="molecule type" value="Genomic_DNA"/>
</dbReference>
<proteinExistence type="predicted"/>
<dbReference type="Proteomes" id="UP000249016">
    <property type="component" value="Unassembled WGS sequence"/>
</dbReference>
<feature type="compositionally biased region" description="Polar residues" evidence="1">
    <location>
        <begin position="167"/>
        <end position="176"/>
    </location>
</feature>
<dbReference type="AlphaFoldDB" id="A0A327NQX3"/>
<dbReference type="PROSITE" id="PS51257">
    <property type="entry name" value="PROKAR_LIPOPROTEIN"/>
    <property type="match status" value="1"/>
</dbReference>
<dbReference type="RefSeq" id="WP_111347349.1">
    <property type="nucleotide sequence ID" value="NZ_QLII01000001.1"/>
</dbReference>
<accession>A0A327NQX3</accession>
<gene>
    <name evidence="2" type="ORF">HMF3257_28355</name>
</gene>
<protein>
    <recommendedName>
        <fullName evidence="4">Lipoprotein</fullName>
    </recommendedName>
</protein>
<evidence type="ECO:0000256" key="1">
    <source>
        <dbReference type="SAM" id="MobiDB-lite"/>
    </source>
</evidence>
<sequence length="185" mass="20601">MRTKLYIFLSFLVAGCSQKVSTVQTATKSVDNLKRVTTTPFVVNDRPMRQLLVNQTRAISVQGKISGLSSLQNRKRLQIDLDRLRQNPNATQTDYQNLSRRVDIIRQVELSVLRNVEITRTSAPRHHRASSKPMAPPPKTVTSSMPINSPGAFPKVNQEARPIKSVISLQNNSGKPKSTKAGKTI</sequence>
<comment type="caution">
    <text evidence="2">The sequence shown here is derived from an EMBL/GenBank/DDBJ whole genome shotgun (WGS) entry which is preliminary data.</text>
</comment>